<dbReference type="PANTHER" id="PTHR43441">
    <property type="entry name" value="RIBOSOMAL-PROTEIN-SERINE ACETYLTRANSFERASE"/>
    <property type="match status" value="1"/>
</dbReference>
<dbReference type="Pfam" id="PF13302">
    <property type="entry name" value="Acetyltransf_3"/>
    <property type="match status" value="1"/>
</dbReference>
<gene>
    <name evidence="2" type="ORF">QP939_39770</name>
</gene>
<evidence type="ECO:0000259" key="1">
    <source>
        <dbReference type="PROSITE" id="PS51186"/>
    </source>
</evidence>
<organism evidence="2 3">
    <name type="scientific">Amycolatopsis nalaikhensis</name>
    <dbReference type="NCBI Taxonomy" id="715472"/>
    <lineage>
        <taxon>Bacteria</taxon>
        <taxon>Bacillati</taxon>
        <taxon>Actinomycetota</taxon>
        <taxon>Actinomycetes</taxon>
        <taxon>Pseudonocardiales</taxon>
        <taxon>Pseudonocardiaceae</taxon>
        <taxon>Amycolatopsis</taxon>
    </lineage>
</organism>
<dbReference type="Gene3D" id="3.40.630.30">
    <property type="match status" value="1"/>
</dbReference>
<dbReference type="EMBL" id="CP127173">
    <property type="protein sequence ID" value="WIV54919.1"/>
    <property type="molecule type" value="Genomic_DNA"/>
</dbReference>
<feature type="domain" description="N-acetyltransferase" evidence="1">
    <location>
        <begin position="21"/>
        <end position="177"/>
    </location>
</feature>
<accession>A0ABY8XH29</accession>
<dbReference type="InterPro" id="IPR051908">
    <property type="entry name" value="Ribosomal_N-acetyltransferase"/>
</dbReference>
<sequence>MTQETKHPHVAPLTVLETRRTTLREVPFDEVRAIIAGEPAADRWAWAPGYPFDGTVGGAKLVVRMVAADAYRPGFGLYQVVDRASGLAVGDIGFHSAPDAAGEAEIGYGLIEAYQGRGLATEVVEALLAWTFRQPGVTAVRAETDEDHLPSRRVLEKTGFAFLGSDGETRRYAKRREAGS</sequence>
<dbReference type="SUPFAM" id="SSF55729">
    <property type="entry name" value="Acyl-CoA N-acyltransferases (Nat)"/>
    <property type="match status" value="1"/>
</dbReference>
<keyword evidence="3" id="KW-1185">Reference proteome</keyword>
<proteinExistence type="predicted"/>
<dbReference type="Proteomes" id="UP001227101">
    <property type="component" value="Chromosome"/>
</dbReference>
<evidence type="ECO:0000313" key="2">
    <source>
        <dbReference type="EMBL" id="WIV54919.1"/>
    </source>
</evidence>
<reference evidence="2 3" key="1">
    <citation type="submission" date="2023-06" db="EMBL/GenBank/DDBJ databases">
        <authorList>
            <person name="Oyuntsetseg B."/>
            <person name="Kim S.B."/>
        </authorList>
    </citation>
    <scope>NUCLEOTIDE SEQUENCE [LARGE SCALE GENOMIC DNA]</scope>
    <source>
        <strain evidence="2 3">2-2</strain>
    </source>
</reference>
<evidence type="ECO:0000313" key="3">
    <source>
        <dbReference type="Proteomes" id="UP001227101"/>
    </source>
</evidence>
<dbReference type="RefSeq" id="WP_285451691.1">
    <property type="nucleotide sequence ID" value="NZ_CP127173.1"/>
</dbReference>
<dbReference type="PANTHER" id="PTHR43441:SF6">
    <property type="entry name" value="N-ACETYLTRANSFERASE DOMAIN-CONTAINING PROTEIN"/>
    <property type="match status" value="1"/>
</dbReference>
<name>A0ABY8XH29_9PSEU</name>
<dbReference type="InterPro" id="IPR016181">
    <property type="entry name" value="Acyl_CoA_acyltransferase"/>
</dbReference>
<dbReference type="PROSITE" id="PS51186">
    <property type="entry name" value="GNAT"/>
    <property type="match status" value="1"/>
</dbReference>
<dbReference type="InterPro" id="IPR000182">
    <property type="entry name" value="GNAT_dom"/>
</dbReference>
<protein>
    <submittedName>
        <fullName evidence="2">GNAT family N-acetyltransferase</fullName>
    </submittedName>
</protein>